<keyword evidence="1" id="KW-1133">Transmembrane helix</keyword>
<sequence length="111" mass="12406">MTKRILRYLGWLVVAILLGLFHMRIVLGPAPESDHTKFSLSSMVYEWALVQVGTIIGCIIAVIFILLDVVILNNKLKANSNSVLFKFLIISIIAIIIGVTHYTLEEVINVI</sequence>
<name>A0A1H4QSW5_9FLAO</name>
<dbReference type="EMBL" id="FNTB01000001">
    <property type="protein sequence ID" value="SEC22622.1"/>
    <property type="molecule type" value="Genomic_DNA"/>
</dbReference>
<reference evidence="2 3" key="1">
    <citation type="submission" date="2016-10" db="EMBL/GenBank/DDBJ databases">
        <authorList>
            <person name="de Groot N.N."/>
        </authorList>
    </citation>
    <scope>NUCLEOTIDE SEQUENCE [LARGE SCALE GENOMIC DNA]</scope>
    <source>
        <strain evidence="2 3">MAR_2009_71</strain>
    </source>
</reference>
<proteinExistence type="predicted"/>
<evidence type="ECO:0000256" key="1">
    <source>
        <dbReference type="SAM" id="Phobius"/>
    </source>
</evidence>
<accession>A0A1H4QSW5</accession>
<evidence type="ECO:0000313" key="3">
    <source>
        <dbReference type="Proteomes" id="UP000183038"/>
    </source>
</evidence>
<feature type="transmembrane region" description="Helical" evidence="1">
    <location>
        <begin position="9"/>
        <end position="27"/>
    </location>
</feature>
<evidence type="ECO:0000313" key="2">
    <source>
        <dbReference type="EMBL" id="SEC22622.1"/>
    </source>
</evidence>
<dbReference type="Proteomes" id="UP000183038">
    <property type="component" value="Unassembled WGS sequence"/>
</dbReference>
<organism evidence="2 3">
    <name type="scientific">Maribacter dokdonensis</name>
    <dbReference type="NCBI Taxonomy" id="320912"/>
    <lineage>
        <taxon>Bacteria</taxon>
        <taxon>Pseudomonadati</taxon>
        <taxon>Bacteroidota</taxon>
        <taxon>Flavobacteriia</taxon>
        <taxon>Flavobacteriales</taxon>
        <taxon>Flavobacteriaceae</taxon>
        <taxon>Maribacter</taxon>
    </lineage>
</organism>
<feature type="transmembrane region" description="Helical" evidence="1">
    <location>
        <begin position="83"/>
        <end position="104"/>
    </location>
</feature>
<keyword evidence="1" id="KW-0812">Transmembrane</keyword>
<feature type="transmembrane region" description="Helical" evidence="1">
    <location>
        <begin position="47"/>
        <end position="71"/>
    </location>
</feature>
<dbReference type="AlphaFoldDB" id="A0A1H4QSW5"/>
<protein>
    <submittedName>
        <fullName evidence="2">Uncharacterized protein</fullName>
    </submittedName>
</protein>
<dbReference type="RefSeq" id="WP_074673377.1">
    <property type="nucleotide sequence ID" value="NZ_FNTB01000001.1"/>
</dbReference>
<dbReference type="OrthoDB" id="1443613at2"/>
<keyword evidence="1" id="KW-0472">Membrane</keyword>
<gene>
    <name evidence="2" type="ORF">SAMN05192540_2664</name>
</gene>